<dbReference type="KEGG" id="loa:LOAG_08417"/>
<proteinExistence type="predicted"/>
<dbReference type="InterPro" id="IPR036438">
    <property type="entry name" value="Insulin-like_sf"/>
</dbReference>
<evidence type="ECO:0000256" key="1">
    <source>
        <dbReference type="ARBA" id="ARBA00022729"/>
    </source>
</evidence>
<dbReference type="GeneID" id="9945846"/>
<keyword evidence="2" id="KW-1133">Transmembrane helix</keyword>
<accession>A0A1S0TTS3</accession>
<dbReference type="AlphaFoldDB" id="A0A1S0TTS3"/>
<protein>
    <recommendedName>
        <fullName evidence="4">Insulin-like domain-containing protein</fullName>
    </recommendedName>
</protein>
<dbReference type="CTD" id="9945846"/>
<dbReference type="SUPFAM" id="SSF56994">
    <property type="entry name" value="Insulin-like"/>
    <property type="match status" value="1"/>
</dbReference>
<sequence>MYYPSFRIFWNIIFLHLFMVFIIKYYSTSETTEVAASVNTFNTFDKFVNKYHKTEQIVTINHFRICGKALIYALIKKCTPANATYPCFQSSANTVYADRTSNRSYRRGVASVCCDYGKCSQEYLATFCCERSNATR</sequence>
<organism evidence="3">
    <name type="scientific">Loa loa</name>
    <name type="common">Eye worm</name>
    <name type="synonym">Filaria loa</name>
    <dbReference type="NCBI Taxonomy" id="7209"/>
    <lineage>
        <taxon>Eukaryota</taxon>
        <taxon>Metazoa</taxon>
        <taxon>Ecdysozoa</taxon>
        <taxon>Nematoda</taxon>
        <taxon>Chromadorea</taxon>
        <taxon>Rhabditida</taxon>
        <taxon>Spirurina</taxon>
        <taxon>Spiruromorpha</taxon>
        <taxon>Filarioidea</taxon>
        <taxon>Onchocercidae</taxon>
        <taxon>Loa</taxon>
    </lineage>
</organism>
<reference evidence="3" key="1">
    <citation type="submission" date="2012-04" db="EMBL/GenBank/DDBJ databases">
        <title>The Genome Sequence of Loa loa.</title>
        <authorList>
            <consortium name="The Broad Institute Genome Sequencing Platform"/>
            <consortium name="Broad Institute Genome Sequencing Center for Infectious Disease"/>
            <person name="Nutman T.B."/>
            <person name="Fink D.L."/>
            <person name="Russ C."/>
            <person name="Young S."/>
            <person name="Zeng Q."/>
            <person name="Gargeya S."/>
            <person name="Alvarado L."/>
            <person name="Berlin A."/>
            <person name="Chapman S.B."/>
            <person name="Chen Z."/>
            <person name="Freedman E."/>
            <person name="Gellesch M."/>
            <person name="Goldberg J."/>
            <person name="Griggs A."/>
            <person name="Gujja S."/>
            <person name="Heilman E.R."/>
            <person name="Heiman D."/>
            <person name="Howarth C."/>
            <person name="Mehta T."/>
            <person name="Neiman D."/>
            <person name="Pearson M."/>
            <person name="Roberts A."/>
            <person name="Saif S."/>
            <person name="Shea T."/>
            <person name="Shenoy N."/>
            <person name="Sisk P."/>
            <person name="Stolte C."/>
            <person name="Sykes S."/>
            <person name="White J."/>
            <person name="Yandava C."/>
            <person name="Haas B."/>
            <person name="Henn M.R."/>
            <person name="Nusbaum C."/>
            <person name="Birren B."/>
        </authorList>
    </citation>
    <scope>NUCLEOTIDE SEQUENCE [LARGE SCALE GENOMIC DNA]</scope>
</reference>
<keyword evidence="2" id="KW-0812">Transmembrane</keyword>
<gene>
    <name evidence="3" type="ORF">LOAG_08417</name>
</gene>
<evidence type="ECO:0000256" key="2">
    <source>
        <dbReference type="SAM" id="Phobius"/>
    </source>
</evidence>
<dbReference type="OrthoDB" id="10348273at2759"/>
<keyword evidence="1" id="KW-0732">Signal</keyword>
<dbReference type="RefSeq" id="XP_003143997.1">
    <property type="nucleotide sequence ID" value="XM_003143949.1"/>
</dbReference>
<dbReference type="EMBL" id="JH712855">
    <property type="protein sequence ID" value="EFO20072.1"/>
    <property type="molecule type" value="Genomic_DNA"/>
</dbReference>
<dbReference type="InParanoid" id="A0A1S0TTS3"/>
<evidence type="ECO:0008006" key="4">
    <source>
        <dbReference type="Google" id="ProtNLM"/>
    </source>
</evidence>
<name>A0A1S0TTS3_LOALO</name>
<feature type="transmembrane region" description="Helical" evidence="2">
    <location>
        <begin position="6"/>
        <end position="26"/>
    </location>
</feature>
<dbReference type="Gene3D" id="1.10.100.10">
    <property type="entry name" value="Insulin-like"/>
    <property type="match status" value="1"/>
</dbReference>
<keyword evidence="2" id="KW-0472">Membrane</keyword>
<evidence type="ECO:0000313" key="3">
    <source>
        <dbReference type="EMBL" id="EFO20072.1"/>
    </source>
</evidence>
<dbReference type="FunCoup" id="A0A1S0TTS3">
    <property type="interactions" value="1"/>
</dbReference>